<feature type="region of interest" description="Disordered" evidence="1">
    <location>
        <begin position="40"/>
        <end position="63"/>
    </location>
</feature>
<feature type="compositionally biased region" description="Polar residues" evidence="1">
    <location>
        <begin position="43"/>
        <end position="61"/>
    </location>
</feature>
<evidence type="ECO:0000313" key="3">
    <source>
        <dbReference type="Proteomes" id="UP001054857"/>
    </source>
</evidence>
<reference evidence="2 3" key="1">
    <citation type="journal article" date="2021" name="Sci. Rep.">
        <title>Genome sequencing of the multicellular alga Astrephomene provides insights into convergent evolution of germ-soma differentiation.</title>
        <authorList>
            <person name="Yamashita S."/>
            <person name="Yamamoto K."/>
            <person name="Matsuzaki R."/>
            <person name="Suzuki S."/>
            <person name="Yamaguchi H."/>
            <person name="Hirooka S."/>
            <person name="Minakuchi Y."/>
            <person name="Miyagishima S."/>
            <person name="Kawachi M."/>
            <person name="Toyoda A."/>
            <person name="Nozaki H."/>
        </authorList>
    </citation>
    <scope>NUCLEOTIDE SEQUENCE [LARGE SCALE GENOMIC DNA]</scope>
    <source>
        <strain evidence="2 3">NIES-4017</strain>
    </source>
</reference>
<gene>
    <name evidence="2" type="ORF">Agub_g5673</name>
</gene>
<feature type="compositionally biased region" description="Low complexity" evidence="1">
    <location>
        <begin position="286"/>
        <end position="304"/>
    </location>
</feature>
<keyword evidence="3" id="KW-1185">Reference proteome</keyword>
<protein>
    <submittedName>
        <fullName evidence="2">Uncharacterized protein</fullName>
    </submittedName>
</protein>
<dbReference type="EMBL" id="BMAR01000007">
    <property type="protein sequence ID" value="GFR44434.1"/>
    <property type="molecule type" value="Genomic_DNA"/>
</dbReference>
<dbReference type="AlphaFoldDB" id="A0AAD3HK98"/>
<evidence type="ECO:0000256" key="1">
    <source>
        <dbReference type="SAM" id="MobiDB-lite"/>
    </source>
</evidence>
<comment type="caution">
    <text evidence="2">The sequence shown here is derived from an EMBL/GenBank/DDBJ whole genome shotgun (WGS) entry which is preliminary data.</text>
</comment>
<dbReference type="Proteomes" id="UP001054857">
    <property type="component" value="Unassembled WGS sequence"/>
</dbReference>
<feature type="region of interest" description="Disordered" evidence="1">
    <location>
        <begin position="199"/>
        <end position="248"/>
    </location>
</feature>
<feature type="region of interest" description="Disordered" evidence="1">
    <location>
        <begin position="275"/>
        <end position="311"/>
    </location>
</feature>
<organism evidence="2 3">
    <name type="scientific">Astrephomene gubernaculifera</name>
    <dbReference type="NCBI Taxonomy" id="47775"/>
    <lineage>
        <taxon>Eukaryota</taxon>
        <taxon>Viridiplantae</taxon>
        <taxon>Chlorophyta</taxon>
        <taxon>core chlorophytes</taxon>
        <taxon>Chlorophyceae</taxon>
        <taxon>CS clade</taxon>
        <taxon>Chlamydomonadales</taxon>
        <taxon>Astrephomenaceae</taxon>
        <taxon>Astrephomene</taxon>
    </lineage>
</organism>
<sequence>MSSCSYLDPASLLAQRAVSVRLGRRASGCSHSLFATNRRAPLSDSSVQGSTKQASSSTSAPTRVLPAVSVDEPVQQNDVKGSLTIHELLSPVHVGPRRRASAACHDSTVHIPPIRFDDSAGQPPPESLTLVGAYVEKQVQEVEPQHQHPRPGHAIEEDVRLSRNQVADSPAALGAASDRSAAESGLEDIFRYLLETPPPLQVQPQQPQPQQPWRRGSHGGVTQAPDSRCDGTPAVPQQLQHPHARPQQQLDLQPRPIQQRQQQLLQGCCQEGEEDLQARHHHHHQQSPLTRQLQQPQQPQQSPLRLRRGWAPAAAAAAAALAACPSQQQQDPQQQVAGRGDVVQGVQGVVPACG</sequence>
<proteinExistence type="predicted"/>
<feature type="compositionally biased region" description="Pro residues" evidence="1">
    <location>
        <begin position="199"/>
        <end position="210"/>
    </location>
</feature>
<name>A0AAD3HK98_9CHLO</name>
<evidence type="ECO:0000313" key="2">
    <source>
        <dbReference type="EMBL" id="GFR44434.1"/>
    </source>
</evidence>
<feature type="non-terminal residue" evidence="2">
    <location>
        <position position="1"/>
    </location>
</feature>
<accession>A0AAD3HK98</accession>